<dbReference type="SUPFAM" id="SSF56112">
    <property type="entry name" value="Protein kinase-like (PK-like)"/>
    <property type="match status" value="1"/>
</dbReference>
<dbReference type="Proteomes" id="UP000053660">
    <property type="component" value="Unassembled WGS sequence"/>
</dbReference>
<keyword evidence="2" id="KW-1185">Reference proteome</keyword>
<organism evidence="1 2">
    <name type="scientific">Oesophagostomum dentatum</name>
    <name type="common">Nodular worm</name>
    <dbReference type="NCBI Taxonomy" id="61180"/>
    <lineage>
        <taxon>Eukaryota</taxon>
        <taxon>Metazoa</taxon>
        <taxon>Ecdysozoa</taxon>
        <taxon>Nematoda</taxon>
        <taxon>Chromadorea</taxon>
        <taxon>Rhabditida</taxon>
        <taxon>Rhabditina</taxon>
        <taxon>Rhabditomorpha</taxon>
        <taxon>Strongyloidea</taxon>
        <taxon>Strongylidae</taxon>
        <taxon>Oesophagostomum</taxon>
    </lineage>
</organism>
<dbReference type="AlphaFoldDB" id="A0A0B1S3M6"/>
<dbReference type="PANTHER" id="PTHR46448:SF1">
    <property type="entry name" value="PROTEIN KINASE DOMAIN-CONTAINING PROTEIN"/>
    <property type="match status" value="1"/>
</dbReference>
<accession>A0A0B1S3M6</accession>
<dbReference type="OrthoDB" id="4062651at2759"/>
<name>A0A0B1S3M6_OESDE</name>
<evidence type="ECO:0000313" key="2">
    <source>
        <dbReference type="Proteomes" id="UP000053660"/>
    </source>
</evidence>
<feature type="non-terminal residue" evidence="1">
    <location>
        <position position="1"/>
    </location>
</feature>
<dbReference type="InterPro" id="IPR011009">
    <property type="entry name" value="Kinase-like_dom_sf"/>
</dbReference>
<protein>
    <recommendedName>
        <fullName evidence="3">Protein kinase domain-containing protein</fullName>
    </recommendedName>
</protein>
<dbReference type="GO" id="GO:0004715">
    <property type="term" value="F:non-membrane spanning protein tyrosine kinase activity"/>
    <property type="evidence" value="ECO:0007669"/>
    <property type="project" value="InterPro"/>
</dbReference>
<dbReference type="PANTHER" id="PTHR46448">
    <property type="entry name" value="PROTEIN KINASE DOMAIN-CONTAINING PROTEIN"/>
    <property type="match status" value="1"/>
</dbReference>
<reference evidence="1 2" key="1">
    <citation type="submission" date="2014-03" db="EMBL/GenBank/DDBJ databases">
        <title>Draft genome of the hookworm Oesophagostomum dentatum.</title>
        <authorList>
            <person name="Mitreva M."/>
        </authorList>
    </citation>
    <scope>NUCLEOTIDE SEQUENCE [LARGE SCALE GENOMIC DNA]</scope>
    <source>
        <strain evidence="1 2">OD-Hann</strain>
    </source>
</reference>
<dbReference type="EMBL" id="KN602438">
    <property type="protein sequence ID" value="KHJ79963.1"/>
    <property type="molecule type" value="Genomic_DNA"/>
</dbReference>
<proteinExistence type="predicted"/>
<sequence>LNLFIVLHSDSLDLTFLNDLQETEHGLAIRNSNLSCLNCTTWALPLNRTIAKGWSKSVYWLTPSTVIKRPNIDGQTFQNCFHANFGKEDWNVRCRLGLLRGFLNEIRMLLQLQNNPNVIKMISYCIPPNPLRNLEQVSIVTEKGDPLDTLALLQLTSSQRERILHSLLLFFNGTRTLRLHDFRRQQIVTVDGHPKIVDFDEAYFVGKDADFKNYYANIRRKLISELLVNYTDTGLTTSING</sequence>
<evidence type="ECO:0000313" key="1">
    <source>
        <dbReference type="EMBL" id="KHJ79963.1"/>
    </source>
</evidence>
<dbReference type="InterPro" id="IPR042983">
    <property type="entry name" value="PKDCC"/>
</dbReference>
<gene>
    <name evidence="1" type="ORF">OESDEN_20371</name>
</gene>
<evidence type="ECO:0008006" key="3">
    <source>
        <dbReference type="Google" id="ProtNLM"/>
    </source>
</evidence>